<evidence type="ECO:0000313" key="1">
    <source>
        <dbReference type="EMBL" id="QXO12996.1"/>
    </source>
</evidence>
<proteinExistence type="predicted"/>
<dbReference type="Proteomes" id="UP000828882">
    <property type="component" value="Segment"/>
</dbReference>
<protein>
    <submittedName>
        <fullName evidence="1">Uncharacterized protein</fullName>
    </submittedName>
</protein>
<gene>
    <name evidence="1" type="primary">89</name>
    <name evidence="1" type="ORF">SEA_KARDESAI_89</name>
</gene>
<evidence type="ECO:0000313" key="2">
    <source>
        <dbReference type="Proteomes" id="UP000828882"/>
    </source>
</evidence>
<sequence length="102" mass="11776">MTDRIITPDEIEHWKRNRHTLEFATLIINSRIADDSRHDKLGHLRRLSLMTEEITKSIMDAESVCQCGHIRAKHEETFGCTERITLDGRPDICQCLGFKAAQ</sequence>
<accession>A0AAE7VFP4</accession>
<dbReference type="GeneID" id="77942874"/>
<dbReference type="KEGG" id="vg:77942874"/>
<dbReference type="RefSeq" id="YP_010666768.1">
    <property type="nucleotide sequence ID" value="NC_070945.1"/>
</dbReference>
<dbReference type="EMBL" id="MZ209300">
    <property type="protein sequence ID" value="QXO12996.1"/>
    <property type="molecule type" value="Genomic_DNA"/>
</dbReference>
<name>A0AAE7VFP4_9CAUD</name>
<organism evidence="1 2">
    <name type="scientific">Arthrobacter phage Kardesai</name>
    <dbReference type="NCBI Taxonomy" id="2859474"/>
    <lineage>
        <taxon>Viruses</taxon>
        <taxon>Duplodnaviria</taxon>
        <taxon>Heunggongvirae</taxon>
        <taxon>Uroviricota</taxon>
        <taxon>Caudoviricetes</taxon>
        <taxon>Mudcatvirus</taxon>
        <taxon>Mudcatvirus kardesai</taxon>
    </lineage>
</organism>
<keyword evidence="2" id="KW-1185">Reference proteome</keyword>
<reference evidence="1 2" key="1">
    <citation type="submission" date="2021-05" db="EMBL/GenBank/DDBJ databases">
        <authorList>
            <person name="Alagappan S."/>
            <person name="Huber N."/>
            <person name="Angle L.E."/>
            <person name="Beckman N.B."/>
            <person name="Mazivanhanga P.R."/>
            <person name="Xu Z."/>
            <person name="Ghazi H.R."/>
            <person name="Miller M."/>
            <person name="Warner J.K."/>
            <person name="Sabetta M.E."/>
            <person name="Breitenberger C.A."/>
            <person name="Daniels C.J."/>
            <person name="Ball S.L."/>
            <person name="Garlena R.A."/>
            <person name="Russell D.A."/>
            <person name="Jacobs-Sera D."/>
            <person name="Hatfull G.F."/>
        </authorList>
    </citation>
    <scope>NUCLEOTIDE SEQUENCE [LARGE SCALE GENOMIC DNA]</scope>
</reference>